<proteinExistence type="predicted"/>
<accession>A0A915CXV7</accession>
<organism evidence="1 2">
    <name type="scientific">Ditylenchus dipsaci</name>
    <dbReference type="NCBI Taxonomy" id="166011"/>
    <lineage>
        <taxon>Eukaryota</taxon>
        <taxon>Metazoa</taxon>
        <taxon>Ecdysozoa</taxon>
        <taxon>Nematoda</taxon>
        <taxon>Chromadorea</taxon>
        <taxon>Rhabditida</taxon>
        <taxon>Tylenchina</taxon>
        <taxon>Tylenchomorpha</taxon>
        <taxon>Sphaerularioidea</taxon>
        <taxon>Anguinidae</taxon>
        <taxon>Anguininae</taxon>
        <taxon>Ditylenchus</taxon>
    </lineage>
</organism>
<dbReference type="AlphaFoldDB" id="A0A915CXV7"/>
<dbReference type="WBParaSite" id="jg1342">
    <property type="protein sequence ID" value="jg1342"/>
    <property type="gene ID" value="jg1342"/>
</dbReference>
<protein>
    <submittedName>
        <fullName evidence="2">Uncharacterized protein</fullName>
    </submittedName>
</protein>
<evidence type="ECO:0000313" key="2">
    <source>
        <dbReference type="WBParaSite" id="jg1342"/>
    </source>
</evidence>
<sequence>MNQLPGPMELPAPLPAPMQLPGVIHSLLPSIERSCPILPGQCNHPENYFLKIQKFSSNQAEGSQKFSRGMSYSRK</sequence>
<name>A0A915CXV7_9BILA</name>
<evidence type="ECO:0000313" key="1">
    <source>
        <dbReference type="Proteomes" id="UP000887574"/>
    </source>
</evidence>
<dbReference type="Proteomes" id="UP000887574">
    <property type="component" value="Unplaced"/>
</dbReference>
<reference evidence="2" key="1">
    <citation type="submission" date="2022-11" db="UniProtKB">
        <authorList>
            <consortium name="WormBaseParasite"/>
        </authorList>
    </citation>
    <scope>IDENTIFICATION</scope>
</reference>
<keyword evidence="1" id="KW-1185">Reference proteome</keyword>